<name>A0A4D4KUY7_STRVO</name>
<evidence type="ECO:0000313" key="2">
    <source>
        <dbReference type="EMBL" id="GDY49653.1"/>
    </source>
</evidence>
<dbReference type="Proteomes" id="UP000301309">
    <property type="component" value="Unassembled WGS sequence"/>
</dbReference>
<accession>A0A4D4KUY7</accession>
<evidence type="ECO:0000313" key="3">
    <source>
        <dbReference type="Proteomes" id="UP000301309"/>
    </source>
</evidence>
<dbReference type="PANTHER" id="PTHR43767">
    <property type="entry name" value="LONG-CHAIN-FATTY-ACID--COA LIGASE"/>
    <property type="match status" value="1"/>
</dbReference>
<dbReference type="InterPro" id="IPR050237">
    <property type="entry name" value="ATP-dep_AMP-bd_enzyme"/>
</dbReference>
<dbReference type="PANTHER" id="PTHR43767:SF1">
    <property type="entry name" value="NONRIBOSOMAL PEPTIDE SYNTHASE PES1 (EUROFUNG)-RELATED"/>
    <property type="match status" value="1"/>
</dbReference>
<dbReference type="InterPro" id="IPR042099">
    <property type="entry name" value="ANL_N_sf"/>
</dbReference>
<comment type="caution">
    <text evidence="2">The sequence shown here is derived from an EMBL/GenBank/DDBJ whole genome shotgun (WGS) entry which is preliminary data.</text>
</comment>
<dbReference type="SUPFAM" id="SSF56801">
    <property type="entry name" value="Acetyl-CoA synthetase-like"/>
    <property type="match status" value="1"/>
</dbReference>
<reference evidence="2 3" key="1">
    <citation type="journal article" date="2020" name="Int. J. Syst. Evol. Microbiol.">
        <title>Reclassification of Streptomyces castelarensis and Streptomyces sporoclivatus as later heterotypic synonyms of Streptomyces antimycoticus.</title>
        <authorList>
            <person name="Komaki H."/>
            <person name="Tamura T."/>
        </authorList>
    </citation>
    <scope>NUCLEOTIDE SEQUENCE [LARGE SCALE GENOMIC DNA]</scope>
    <source>
        <strain evidence="2 3">NBRC 13459</strain>
    </source>
</reference>
<protein>
    <recommendedName>
        <fullName evidence="1">AMP-dependent synthetase/ligase domain-containing protein</fullName>
    </recommendedName>
</protein>
<evidence type="ECO:0000259" key="1">
    <source>
        <dbReference type="Pfam" id="PF00501"/>
    </source>
</evidence>
<dbReference type="InterPro" id="IPR000873">
    <property type="entry name" value="AMP-dep_synth/lig_dom"/>
</dbReference>
<sequence>MKDGPYELAYGRAEMRAAQLASALIGNGVQLGDPVLIHCSDHRRATVAQLAVLKAGGVCVPAPLHTSRDAFQRLARLVGARLVLCGSSVVAAWMERGRVIVLDEETWQRIGAMRVDRSLPRSGPLEGAHLFGADEDSTDHDAQLIDHRAWSIALSARPRGSGGGTMTVVAHEPPMGARSLSALWWAFATGGTFHTGFRHEQMPGPLTLRADAAVFSPREYARFLDGVVSAGTGQVPRVIVLMGDPCPPCLAERHFALLPAVRLWCEFTPVGGVLPWTTRRVAHDQAHAGAPDIDPHCPPWLNVGRPAPGVRVRVLSPDGLLVPHGGTGEVCATGDALPCDIIRAIAHGPGTADGSVLRRSGRYGRVREDGTVEIASAHGPARRAVKGARYACL</sequence>
<dbReference type="Gene3D" id="3.40.50.12780">
    <property type="entry name" value="N-terminal domain of ligase-like"/>
    <property type="match status" value="1"/>
</dbReference>
<keyword evidence="3" id="KW-1185">Reference proteome</keyword>
<feature type="domain" description="AMP-dependent synthetase/ligase" evidence="1">
    <location>
        <begin position="5"/>
        <end position="104"/>
    </location>
</feature>
<proteinExistence type="predicted"/>
<dbReference type="EMBL" id="BJHW01000001">
    <property type="protein sequence ID" value="GDY49653.1"/>
    <property type="molecule type" value="Genomic_DNA"/>
</dbReference>
<gene>
    <name evidence="2" type="ORF">SVIO_002760</name>
</gene>
<dbReference type="AlphaFoldDB" id="A0A4D4KUY7"/>
<organism evidence="2 3">
    <name type="scientific">Streptomyces violaceusniger</name>
    <dbReference type="NCBI Taxonomy" id="68280"/>
    <lineage>
        <taxon>Bacteria</taxon>
        <taxon>Bacillati</taxon>
        <taxon>Actinomycetota</taxon>
        <taxon>Actinomycetes</taxon>
        <taxon>Kitasatosporales</taxon>
        <taxon>Streptomycetaceae</taxon>
        <taxon>Streptomyces</taxon>
        <taxon>Streptomyces violaceusniger group</taxon>
    </lineage>
</organism>
<dbReference type="Pfam" id="PF00501">
    <property type="entry name" value="AMP-binding"/>
    <property type="match status" value="1"/>
</dbReference>